<dbReference type="Gene3D" id="3.30.1380.10">
    <property type="match status" value="1"/>
</dbReference>
<reference evidence="2" key="1">
    <citation type="journal article" date="2015" name="Nature">
        <title>Complex archaea that bridge the gap between prokaryotes and eukaryotes.</title>
        <authorList>
            <person name="Spang A."/>
            <person name="Saw J.H."/>
            <person name="Jorgensen S.L."/>
            <person name="Zaremba-Niedzwiedzka K."/>
            <person name="Martijn J."/>
            <person name="Lind A.E."/>
            <person name="van Eijk R."/>
            <person name="Schleper C."/>
            <person name="Guy L."/>
            <person name="Ettema T.J."/>
        </authorList>
    </citation>
    <scope>NUCLEOTIDE SEQUENCE</scope>
</reference>
<dbReference type="CDD" id="cd14814">
    <property type="entry name" value="Peptidase_M15"/>
    <property type="match status" value="1"/>
</dbReference>
<sequence length="114" mass="12902">LRGLFNELEYRGARPVLLSGYRSYERQAILHLADPKWTEPPGCSQHQLGTAVDIGWMGYGIRSPYDATLWALLAELGPKYGLTVTYDGTGDIPAEPWHLNYQLVRQIPWTLCIL</sequence>
<protein>
    <recommendedName>
        <fullName evidence="1">D-alanyl-D-alanine carboxypeptidase-like core domain-containing protein</fullName>
    </recommendedName>
</protein>
<dbReference type="InterPro" id="IPR003709">
    <property type="entry name" value="VanY-like_core_dom"/>
</dbReference>
<evidence type="ECO:0000313" key="2">
    <source>
        <dbReference type="EMBL" id="KKK58387.1"/>
    </source>
</evidence>
<feature type="domain" description="D-alanyl-D-alanine carboxypeptidase-like core" evidence="1">
    <location>
        <begin position="3"/>
        <end position="101"/>
    </location>
</feature>
<dbReference type="EMBL" id="LAZR01064011">
    <property type="protein sequence ID" value="KKK58387.1"/>
    <property type="molecule type" value="Genomic_DNA"/>
</dbReference>
<gene>
    <name evidence="2" type="ORF">LCGC14_3044960</name>
</gene>
<feature type="non-terminal residue" evidence="2">
    <location>
        <position position="1"/>
    </location>
</feature>
<proteinExistence type="predicted"/>
<dbReference type="Pfam" id="PF02557">
    <property type="entry name" value="VanY"/>
    <property type="match status" value="1"/>
</dbReference>
<dbReference type="InterPro" id="IPR009045">
    <property type="entry name" value="Zn_M74/Hedgehog-like"/>
</dbReference>
<dbReference type="GO" id="GO:0008233">
    <property type="term" value="F:peptidase activity"/>
    <property type="evidence" value="ECO:0007669"/>
    <property type="project" value="InterPro"/>
</dbReference>
<organism evidence="2">
    <name type="scientific">marine sediment metagenome</name>
    <dbReference type="NCBI Taxonomy" id="412755"/>
    <lineage>
        <taxon>unclassified sequences</taxon>
        <taxon>metagenomes</taxon>
        <taxon>ecological metagenomes</taxon>
    </lineage>
</organism>
<dbReference type="SUPFAM" id="SSF55166">
    <property type="entry name" value="Hedgehog/DD-peptidase"/>
    <property type="match status" value="1"/>
</dbReference>
<name>A0A0F8WNG4_9ZZZZ</name>
<dbReference type="GO" id="GO:0006508">
    <property type="term" value="P:proteolysis"/>
    <property type="evidence" value="ECO:0007669"/>
    <property type="project" value="InterPro"/>
</dbReference>
<comment type="caution">
    <text evidence="2">The sequence shown here is derived from an EMBL/GenBank/DDBJ whole genome shotgun (WGS) entry which is preliminary data.</text>
</comment>
<accession>A0A0F8WNG4</accession>
<dbReference type="AlphaFoldDB" id="A0A0F8WNG4"/>
<evidence type="ECO:0000259" key="1">
    <source>
        <dbReference type="Pfam" id="PF02557"/>
    </source>
</evidence>